<sequence>MQLEKQGLLRVINVRVKGIWKGNLGITDCHDVQPIIIHNTSFQTDDLDAYDSDCDDISSAKAVLMANLLSYDLDVSPSFQTLFLNKLLPAKTEAPSKLPKAEMRLKNDAPMNKAKIIAPRMFKLDLEPLAPKVLKNKDAHIDYIKYAREHADTLYEIVKHARSLRPLDSNLDSAFVGAENLPLMLDKAMYNLWEIRMLMYIKRKKNDRMMLESIKNGPLVYPAIEEDGQIRKKRVKFMKGTELSYQERECKLYNEFDKFTSSQSFAGAGTKENVTSLRGNNAARKARVVKCYNGQGKGHMARKCTHPKRPRNTAWFKEKMLLGQAQESGQVLDEEQLAFLTDDLDSYDLDCDDISSTKAVLMANLLSYDSDFLSEVPQDESYQNNDVLNQRMQEMQSFEQYHVDYVLDTGITTMASEQFSSRSRPHLLILGTLSSGLVPNPPSLTPYVPPTKKDWDTLFQPMFDEYFNLSPSIASLIPVVVAPDPVDSIGSPSSTSVDQMNHLQVPHKPLKKHNF</sequence>
<organism evidence="2">
    <name type="scientific">Tanacetum cinerariifolium</name>
    <name type="common">Dalmatian daisy</name>
    <name type="synonym">Chrysanthemum cinerariifolium</name>
    <dbReference type="NCBI Taxonomy" id="118510"/>
    <lineage>
        <taxon>Eukaryota</taxon>
        <taxon>Viridiplantae</taxon>
        <taxon>Streptophyta</taxon>
        <taxon>Embryophyta</taxon>
        <taxon>Tracheophyta</taxon>
        <taxon>Spermatophyta</taxon>
        <taxon>Magnoliopsida</taxon>
        <taxon>eudicotyledons</taxon>
        <taxon>Gunneridae</taxon>
        <taxon>Pentapetalae</taxon>
        <taxon>asterids</taxon>
        <taxon>campanulids</taxon>
        <taxon>Asterales</taxon>
        <taxon>Asteraceae</taxon>
        <taxon>Asteroideae</taxon>
        <taxon>Anthemideae</taxon>
        <taxon>Anthemidinae</taxon>
        <taxon>Tanacetum</taxon>
    </lineage>
</organism>
<accession>A0A6L2JBH6</accession>
<evidence type="ECO:0000256" key="1">
    <source>
        <dbReference type="SAM" id="MobiDB-lite"/>
    </source>
</evidence>
<dbReference type="EMBL" id="BKCJ010000553">
    <property type="protein sequence ID" value="GEU34226.1"/>
    <property type="molecule type" value="Genomic_DNA"/>
</dbReference>
<name>A0A6L2JBH6_TANCI</name>
<evidence type="ECO:0008006" key="3">
    <source>
        <dbReference type="Google" id="ProtNLM"/>
    </source>
</evidence>
<comment type="caution">
    <text evidence="2">The sequence shown here is derived from an EMBL/GenBank/DDBJ whole genome shotgun (WGS) entry which is preliminary data.</text>
</comment>
<proteinExistence type="predicted"/>
<reference evidence="2" key="1">
    <citation type="journal article" date="2019" name="Sci. Rep.">
        <title>Draft genome of Tanacetum cinerariifolium, the natural source of mosquito coil.</title>
        <authorList>
            <person name="Yamashiro T."/>
            <person name="Shiraishi A."/>
            <person name="Satake H."/>
            <person name="Nakayama K."/>
        </authorList>
    </citation>
    <scope>NUCLEOTIDE SEQUENCE</scope>
</reference>
<feature type="compositionally biased region" description="Polar residues" evidence="1">
    <location>
        <begin position="490"/>
        <end position="502"/>
    </location>
</feature>
<gene>
    <name evidence="2" type="ORF">Tci_006204</name>
</gene>
<dbReference type="AlphaFoldDB" id="A0A6L2JBH6"/>
<evidence type="ECO:0000313" key="2">
    <source>
        <dbReference type="EMBL" id="GEU34226.1"/>
    </source>
</evidence>
<protein>
    <recommendedName>
        <fullName evidence="3">Retrovirus-related Pol polyprotein from transposon TNT 1-94</fullName>
    </recommendedName>
</protein>
<feature type="region of interest" description="Disordered" evidence="1">
    <location>
        <begin position="490"/>
        <end position="515"/>
    </location>
</feature>